<dbReference type="EMBL" id="RFFH01000004">
    <property type="protein sequence ID" value="RMI32965.1"/>
    <property type="molecule type" value="Genomic_DNA"/>
</dbReference>
<dbReference type="Gene3D" id="1.20.1250.20">
    <property type="entry name" value="MFS general substrate transporter like domains"/>
    <property type="match status" value="1"/>
</dbReference>
<evidence type="ECO:0000313" key="9">
    <source>
        <dbReference type="Proteomes" id="UP000279275"/>
    </source>
</evidence>
<feature type="transmembrane region" description="Helical" evidence="6">
    <location>
        <begin position="443"/>
        <end position="465"/>
    </location>
</feature>
<comment type="subcellular location">
    <subcellularLocation>
        <location evidence="1">Cell membrane</location>
        <topology evidence="1">Multi-pass membrane protein</topology>
    </subcellularLocation>
</comment>
<dbReference type="OrthoDB" id="7375466at2"/>
<dbReference type="InterPro" id="IPR036259">
    <property type="entry name" value="MFS_trans_sf"/>
</dbReference>
<proteinExistence type="predicted"/>
<dbReference type="GO" id="GO:0022857">
    <property type="term" value="F:transmembrane transporter activity"/>
    <property type="evidence" value="ECO:0007669"/>
    <property type="project" value="InterPro"/>
</dbReference>
<dbReference type="GO" id="GO:0005886">
    <property type="term" value="C:plasma membrane"/>
    <property type="evidence" value="ECO:0007669"/>
    <property type="project" value="UniProtKB-SubCell"/>
</dbReference>
<evidence type="ECO:0000313" key="8">
    <source>
        <dbReference type="EMBL" id="RMI32965.1"/>
    </source>
</evidence>
<dbReference type="SUPFAM" id="SSF103473">
    <property type="entry name" value="MFS general substrate transporter"/>
    <property type="match status" value="2"/>
</dbReference>
<name>A0A3M2LAJ5_9NOCA</name>
<sequence length="488" mass="49723">MSPNQIGVAKLLCLLTMILAILDSNIVSAAIVPIVRDLDPVHGLGHVTWLVAGFTLAATVMLPLYGRLCDIFGAKRVLVGALSVFLAGSALCGAAATMTELIAFRVVQGLGAGGLMSVTMVVMAQLAGPGKGKGPGALGGLMAGFGMALGPLVGGLFADNGNWRWIFYLNLPLGAVIVAGLLWAVRIPAHTTRAAIDLIGAALVAGFTGALLLTCEWGGTQYAWGSPTILSLITAAVVLLALFVWRQAVADEPILPLSLFSVPVLRQGFAIQALVGAVMGGAMIDLMLYLQTARGIGATDAGTYLAFMAGGLMVSGLAGGKFDWSTRTALLTGTALLTAALTALACTGEHTSLWLIRGELVLLGLGFGQLLGKLITAVQGAAPRHQLGVATTGIRFFQSLGTAVGAAASGTLLNGYFESTAPSVSMTRITGLTGTAHEHAMSAFVSGTGLVFLAAAALSAVALLLSARLREPVAPTVAEPNGELALAR</sequence>
<dbReference type="PANTHER" id="PTHR23501:SF197">
    <property type="entry name" value="COMD"/>
    <property type="match status" value="1"/>
</dbReference>
<keyword evidence="3 6" id="KW-0812">Transmembrane</keyword>
<feature type="transmembrane region" description="Helical" evidence="6">
    <location>
        <begin position="102"/>
        <end position="124"/>
    </location>
</feature>
<feature type="transmembrane region" description="Helical" evidence="6">
    <location>
        <begin position="45"/>
        <end position="65"/>
    </location>
</feature>
<feature type="transmembrane region" description="Helical" evidence="6">
    <location>
        <begin position="301"/>
        <end position="318"/>
    </location>
</feature>
<feature type="transmembrane region" description="Helical" evidence="6">
    <location>
        <begin position="354"/>
        <end position="375"/>
    </location>
</feature>
<gene>
    <name evidence="8" type="ORF">EBN03_11225</name>
</gene>
<dbReference type="PRINTS" id="PR01036">
    <property type="entry name" value="TCRTETB"/>
</dbReference>
<feature type="transmembrane region" description="Helical" evidence="6">
    <location>
        <begin position="136"/>
        <end position="157"/>
    </location>
</feature>
<organism evidence="8 9">
    <name type="scientific">Nocardia stercoris</name>
    <dbReference type="NCBI Taxonomy" id="2483361"/>
    <lineage>
        <taxon>Bacteria</taxon>
        <taxon>Bacillati</taxon>
        <taxon>Actinomycetota</taxon>
        <taxon>Actinomycetes</taxon>
        <taxon>Mycobacteriales</taxon>
        <taxon>Nocardiaceae</taxon>
        <taxon>Nocardia</taxon>
    </lineage>
</organism>
<feature type="transmembrane region" description="Helical" evidence="6">
    <location>
        <begin position="163"/>
        <end position="183"/>
    </location>
</feature>
<dbReference type="AlphaFoldDB" id="A0A3M2LAJ5"/>
<accession>A0A3M2LAJ5</accession>
<evidence type="ECO:0000256" key="1">
    <source>
        <dbReference type="ARBA" id="ARBA00004651"/>
    </source>
</evidence>
<dbReference type="PROSITE" id="PS50850">
    <property type="entry name" value="MFS"/>
    <property type="match status" value="1"/>
</dbReference>
<dbReference type="Gene3D" id="1.20.1720.10">
    <property type="entry name" value="Multidrug resistance protein D"/>
    <property type="match status" value="1"/>
</dbReference>
<evidence type="ECO:0000256" key="2">
    <source>
        <dbReference type="ARBA" id="ARBA00022448"/>
    </source>
</evidence>
<keyword evidence="5 6" id="KW-0472">Membrane</keyword>
<dbReference type="InterPro" id="IPR020846">
    <property type="entry name" value="MFS_dom"/>
</dbReference>
<evidence type="ECO:0000256" key="4">
    <source>
        <dbReference type="ARBA" id="ARBA00022989"/>
    </source>
</evidence>
<protein>
    <submittedName>
        <fullName evidence="8">MFS transporter</fullName>
    </submittedName>
</protein>
<feature type="transmembrane region" description="Helical" evidence="6">
    <location>
        <begin position="330"/>
        <end position="348"/>
    </location>
</feature>
<keyword evidence="9" id="KW-1185">Reference proteome</keyword>
<feature type="transmembrane region" description="Helical" evidence="6">
    <location>
        <begin position="229"/>
        <end position="248"/>
    </location>
</feature>
<dbReference type="PANTHER" id="PTHR23501">
    <property type="entry name" value="MAJOR FACILITATOR SUPERFAMILY"/>
    <property type="match status" value="1"/>
</dbReference>
<reference evidence="8 9" key="1">
    <citation type="submission" date="2018-10" db="EMBL/GenBank/DDBJ databases">
        <title>Isolation from cow dung.</title>
        <authorList>
            <person name="Ling L."/>
        </authorList>
    </citation>
    <scope>NUCLEOTIDE SEQUENCE [LARGE SCALE GENOMIC DNA]</scope>
    <source>
        <strain evidence="8 9">NEAU-LL90</strain>
    </source>
</reference>
<evidence type="ECO:0000256" key="6">
    <source>
        <dbReference type="SAM" id="Phobius"/>
    </source>
</evidence>
<evidence type="ECO:0000256" key="3">
    <source>
        <dbReference type="ARBA" id="ARBA00022692"/>
    </source>
</evidence>
<evidence type="ECO:0000256" key="5">
    <source>
        <dbReference type="ARBA" id="ARBA00023136"/>
    </source>
</evidence>
<feature type="domain" description="Major facilitator superfamily (MFS) profile" evidence="7">
    <location>
        <begin position="9"/>
        <end position="474"/>
    </location>
</feature>
<keyword evidence="4 6" id="KW-1133">Transmembrane helix</keyword>
<dbReference type="InterPro" id="IPR011701">
    <property type="entry name" value="MFS"/>
</dbReference>
<dbReference type="Pfam" id="PF07690">
    <property type="entry name" value="MFS_1"/>
    <property type="match status" value="2"/>
</dbReference>
<feature type="transmembrane region" description="Helical" evidence="6">
    <location>
        <begin position="195"/>
        <end position="214"/>
    </location>
</feature>
<feature type="transmembrane region" description="Helical" evidence="6">
    <location>
        <begin position="269"/>
        <end position="289"/>
    </location>
</feature>
<keyword evidence="2" id="KW-0813">Transport</keyword>
<evidence type="ECO:0000259" key="7">
    <source>
        <dbReference type="PROSITE" id="PS50850"/>
    </source>
</evidence>
<comment type="caution">
    <text evidence="8">The sequence shown here is derived from an EMBL/GenBank/DDBJ whole genome shotgun (WGS) entry which is preliminary data.</text>
</comment>
<dbReference type="Proteomes" id="UP000279275">
    <property type="component" value="Unassembled WGS sequence"/>
</dbReference>